<dbReference type="RefSeq" id="WP_063969313.1">
    <property type="nucleotide sequence ID" value="NZ_JAMXLT020000019.1"/>
</dbReference>
<dbReference type="EMBL" id="JAMXLT020000019">
    <property type="protein sequence ID" value="MDW8549545.1"/>
    <property type="molecule type" value="Genomic_DNA"/>
</dbReference>
<proteinExistence type="predicted"/>
<organism evidence="2 3">
    <name type="scientific">Epilithonimonas ginsengisoli</name>
    <dbReference type="NCBI Taxonomy" id="1245592"/>
    <lineage>
        <taxon>Bacteria</taxon>
        <taxon>Pseudomonadati</taxon>
        <taxon>Bacteroidota</taxon>
        <taxon>Flavobacteriia</taxon>
        <taxon>Flavobacteriales</taxon>
        <taxon>Weeksellaceae</taxon>
        <taxon>Chryseobacterium group</taxon>
        <taxon>Epilithonimonas</taxon>
    </lineage>
</organism>
<dbReference type="Proteomes" id="UP001204439">
    <property type="component" value="Unassembled WGS sequence"/>
</dbReference>
<feature type="region of interest" description="Disordered" evidence="1">
    <location>
        <begin position="33"/>
        <end position="52"/>
    </location>
</feature>
<reference evidence="2 3" key="1">
    <citation type="submission" date="2023-11" db="EMBL/GenBank/DDBJ databases">
        <title>First isolation, identification, and characterization of non-pathogenic Epilithonimonas ginsengisoli isolated from diseased farmed rainbow trout (Oncorhynchus mykiss) in Chile.</title>
        <authorList>
            <person name="Miranda C.D."/>
            <person name="Irgang R."/>
            <person name="Concha C."/>
            <person name="Rojas R."/>
            <person name="Avendano R."/>
        </authorList>
    </citation>
    <scope>NUCLEOTIDE SEQUENCE [LARGE SCALE GENOMIC DNA]</scope>
    <source>
        <strain evidence="2 3">FP99</strain>
    </source>
</reference>
<comment type="caution">
    <text evidence="2">The sequence shown here is derived from an EMBL/GenBank/DDBJ whole genome shotgun (WGS) entry which is preliminary data.</text>
</comment>
<sequence>MTTDEIKKEIEKAMRPLQEKINQLSLKSDPKLLEKDPVTDDFKDEQNRAKDQWKNDGNEFFEKGQSALDRAINNYIQGNDSLVGKKL</sequence>
<name>A0ABU4JIN3_9FLAO</name>
<protein>
    <submittedName>
        <fullName evidence="2">Uncharacterized protein</fullName>
    </submittedName>
</protein>
<evidence type="ECO:0000256" key="1">
    <source>
        <dbReference type="SAM" id="MobiDB-lite"/>
    </source>
</evidence>
<keyword evidence="3" id="KW-1185">Reference proteome</keyword>
<evidence type="ECO:0000313" key="2">
    <source>
        <dbReference type="EMBL" id="MDW8549545.1"/>
    </source>
</evidence>
<evidence type="ECO:0000313" key="3">
    <source>
        <dbReference type="Proteomes" id="UP001204439"/>
    </source>
</evidence>
<accession>A0ABU4JIN3</accession>
<gene>
    <name evidence="2" type="ORF">NG800_011535</name>
</gene>